<keyword evidence="2" id="KW-0441">Lipid A biosynthesis</keyword>
<evidence type="ECO:0000313" key="8">
    <source>
        <dbReference type="EMBL" id="EOQ87327.1"/>
    </source>
</evidence>
<accession>A0A5E8H9C3</accession>
<comment type="caution">
    <text evidence="8">The sequence shown here is derived from an EMBL/GenBank/DDBJ whole genome shotgun (WGS) entry which is preliminary data.</text>
</comment>
<dbReference type="NCBIfam" id="TIGR01853">
    <property type="entry name" value="lipid_A_lpxD"/>
    <property type="match status" value="1"/>
</dbReference>
<reference evidence="8 9" key="1">
    <citation type="submission" date="2013-04" db="EMBL/GenBank/DDBJ databases">
        <authorList>
            <person name="Harkins D.M."/>
            <person name="Durkin A.S."/>
            <person name="Brinkac L.M."/>
            <person name="Haft D.H."/>
            <person name="Selengut J.D."/>
            <person name="Sanka R."/>
            <person name="DePew J."/>
            <person name="Purushe J."/>
            <person name="Hartskeerl R.A."/>
            <person name="Ahmed A."/>
            <person name="van der Linden H."/>
            <person name="Goris M.G.A."/>
            <person name="Vinetz J.M."/>
            <person name="Sutton G.G."/>
            <person name="Nierman W.C."/>
            <person name="Fouts D.E."/>
        </authorList>
    </citation>
    <scope>NUCLEOTIDE SEQUENCE [LARGE SCALE GENOMIC DNA]</scope>
    <source>
        <strain evidence="8 9">Sao Paulo</strain>
    </source>
</reference>
<dbReference type="SUPFAM" id="SSF51161">
    <property type="entry name" value="Trimeric LpxA-like enzymes"/>
    <property type="match status" value="1"/>
</dbReference>
<name>A0A5E8H9C3_9LEPT</name>
<dbReference type="CDD" id="cd03352">
    <property type="entry name" value="LbH_LpxD"/>
    <property type="match status" value="1"/>
</dbReference>
<evidence type="ECO:0000256" key="6">
    <source>
        <dbReference type="ARBA" id="ARBA00023315"/>
    </source>
</evidence>
<dbReference type="InterPro" id="IPR011004">
    <property type="entry name" value="Trimer_LpxA-like_sf"/>
</dbReference>
<dbReference type="STRING" id="1249483.LEP1GSC202_3583"/>
<evidence type="ECO:0000256" key="2">
    <source>
        <dbReference type="ARBA" id="ARBA00022556"/>
    </source>
</evidence>
<dbReference type="EC" id="2.3.1.-" evidence="8"/>
<evidence type="ECO:0000259" key="7">
    <source>
        <dbReference type="Pfam" id="PF25087"/>
    </source>
</evidence>
<dbReference type="InterPro" id="IPR007691">
    <property type="entry name" value="LpxD"/>
</dbReference>
<dbReference type="Proteomes" id="UP000013996">
    <property type="component" value="Unassembled WGS sequence"/>
</dbReference>
<organism evidence="8 9">
    <name type="scientific">Leptospira yanagawae serovar Saopaulo str. Sao Paulo = ATCC 700523</name>
    <dbReference type="NCBI Taxonomy" id="1249483"/>
    <lineage>
        <taxon>Bacteria</taxon>
        <taxon>Pseudomonadati</taxon>
        <taxon>Spirochaetota</taxon>
        <taxon>Spirochaetia</taxon>
        <taxon>Leptospirales</taxon>
        <taxon>Leptospiraceae</taxon>
        <taxon>Leptospira</taxon>
    </lineage>
</organism>
<sequence length="352" mass="38124">MSLLINFLTIGVGMKLKDLAEQLGASFTGNGELEIKGIKDLEHHTPVDPNSIYYVASKKYLNKHKKALEVQIALTIDSLSTSFPNAIIVPEEGSKVKFIQVISLFEKKPSHSPSISSKASIHPTAKIGNHVTIMDFVVVQENVVIGDNVVLFPNVVLESNVEIGEGSVIKSGVVVYYNCKIGKRNLIHSNTVIGADGFGFYDFNGVRYKVPQIGNVIVGDDVEMGANCTVDRAALESTTIGNFTKFDDHVHVGHNCRVGNYVYIAGATVLAGSVTIEDGCFLAGQSAVAEHLTMKKGSILLGLSGLTEDSKEKTAYFGIPARPALEMHRIHSALPMLPDLIKDFAKRKNNKD</sequence>
<dbReference type="PROSITE" id="PS00101">
    <property type="entry name" value="HEXAPEP_TRANSFERASES"/>
    <property type="match status" value="1"/>
</dbReference>
<evidence type="ECO:0000256" key="3">
    <source>
        <dbReference type="ARBA" id="ARBA00022679"/>
    </source>
</evidence>
<protein>
    <submittedName>
        <fullName evidence="8">UDP-3-O-[3-hydroxymyristoyl] glucosamine N-acyltransferase LpxD</fullName>
        <ecNumber evidence="8">2.3.1.-</ecNumber>
    </submittedName>
</protein>
<evidence type="ECO:0000313" key="9">
    <source>
        <dbReference type="Proteomes" id="UP000013996"/>
    </source>
</evidence>
<dbReference type="PANTHER" id="PTHR43378">
    <property type="entry name" value="UDP-3-O-ACYLGLUCOSAMINE N-ACYLTRANSFERASE"/>
    <property type="match status" value="1"/>
</dbReference>
<dbReference type="InterPro" id="IPR018357">
    <property type="entry name" value="Hexapep_transf_CS"/>
</dbReference>
<dbReference type="GO" id="GO:0016020">
    <property type="term" value="C:membrane"/>
    <property type="evidence" value="ECO:0007669"/>
    <property type="project" value="GOC"/>
</dbReference>
<evidence type="ECO:0000256" key="5">
    <source>
        <dbReference type="ARBA" id="ARBA00023098"/>
    </source>
</evidence>
<keyword evidence="4" id="KW-0677">Repeat</keyword>
<keyword evidence="5" id="KW-0443">Lipid metabolism</keyword>
<dbReference type="GO" id="GO:0016410">
    <property type="term" value="F:N-acyltransferase activity"/>
    <property type="evidence" value="ECO:0007669"/>
    <property type="project" value="InterPro"/>
</dbReference>
<keyword evidence="3 8" id="KW-0808">Transferase</keyword>
<dbReference type="EMBL" id="AOGX02000039">
    <property type="protein sequence ID" value="EOQ87327.1"/>
    <property type="molecule type" value="Genomic_DNA"/>
</dbReference>
<keyword evidence="6 8" id="KW-0012">Acyltransferase</keyword>
<gene>
    <name evidence="8" type="primary">lpxD_2</name>
    <name evidence="8" type="ORF">LEP1GSC202_3583</name>
</gene>
<dbReference type="Gene3D" id="2.160.10.10">
    <property type="entry name" value="Hexapeptide repeat proteins"/>
    <property type="match status" value="1"/>
</dbReference>
<evidence type="ECO:0000256" key="1">
    <source>
        <dbReference type="ARBA" id="ARBA00022516"/>
    </source>
</evidence>
<dbReference type="GO" id="GO:0009245">
    <property type="term" value="P:lipid A biosynthetic process"/>
    <property type="evidence" value="ECO:0007669"/>
    <property type="project" value="UniProtKB-KW"/>
</dbReference>
<dbReference type="InterPro" id="IPR056729">
    <property type="entry name" value="GMPPB_C"/>
</dbReference>
<dbReference type="PANTHER" id="PTHR43378:SF2">
    <property type="entry name" value="UDP-3-O-ACYLGLUCOSAMINE N-ACYLTRANSFERASE 1, MITOCHONDRIAL-RELATED"/>
    <property type="match status" value="1"/>
</dbReference>
<dbReference type="AlphaFoldDB" id="A0A5E8H9C3"/>
<evidence type="ECO:0000256" key="4">
    <source>
        <dbReference type="ARBA" id="ARBA00022737"/>
    </source>
</evidence>
<dbReference type="Pfam" id="PF25087">
    <property type="entry name" value="GMPPB_C"/>
    <property type="match status" value="2"/>
</dbReference>
<feature type="domain" description="Mannose-1-phosphate guanyltransferase C-terminal" evidence="7">
    <location>
        <begin position="118"/>
        <end position="196"/>
    </location>
</feature>
<dbReference type="Gene3D" id="3.40.1390.10">
    <property type="entry name" value="MurE/MurF, N-terminal domain"/>
    <property type="match status" value="1"/>
</dbReference>
<proteinExistence type="predicted"/>
<dbReference type="NCBIfam" id="NF002060">
    <property type="entry name" value="PRK00892.1"/>
    <property type="match status" value="1"/>
</dbReference>
<feature type="domain" description="Mannose-1-phosphate guanyltransferase C-terminal" evidence="7">
    <location>
        <begin position="215"/>
        <end position="286"/>
    </location>
</feature>
<keyword evidence="1" id="KW-0444">Lipid biosynthesis</keyword>